<dbReference type="Proteomes" id="UP001179952">
    <property type="component" value="Unassembled WGS sequence"/>
</dbReference>
<reference evidence="2" key="1">
    <citation type="journal article" date="2023" name="Nat. Commun.">
        <title>Diploid and tetraploid genomes of Acorus and the evolution of monocots.</title>
        <authorList>
            <person name="Ma L."/>
            <person name="Liu K.W."/>
            <person name="Li Z."/>
            <person name="Hsiao Y.Y."/>
            <person name="Qi Y."/>
            <person name="Fu T."/>
            <person name="Tang G.D."/>
            <person name="Zhang D."/>
            <person name="Sun W.H."/>
            <person name="Liu D.K."/>
            <person name="Li Y."/>
            <person name="Chen G.Z."/>
            <person name="Liu X.D."/>
            <person name="Liao X.Y."/>
            <person name="Jiang Y.T."/>
            <person name="Yu X."/>
            <person name="Hao Y."/>
            <person name="Huang J."/>
            <person name="Zhao X.W."/>
            <person name="Ke S."/>
            <person name="Chen Y.Y."/>
            <person name="Wu W.L."/>
            <person name="Hsu J.L."/>
            <person name="Lin Y.F."/>
            <person name="Huang M.D."/>
            <person name="Li C.Y."/>
            <person name="Huang L."/>
            <person name="Wang Z.W."/>
            <person name="Zhao X."/>
            <person name="Zhong W.Y."/>
            <person name="Peng D.H."/>
            <person name="Ahmad S."/>
            <person name="Lan S."/>
            <person name="Zhang J.S."/>
            <person name="Tsai W.C."/>
            <person name="Van de Peer Y."/>
            <person name="Liu Z.J."/>
        </authorList>
    </citation>
    <scope>NUCLEOTIDE SEQUENCE</scope>
    <source>
        <strain evidence="2">SCP</strain>
    </source>
</reference>
<dbReference type="AlphaFoldDB" id="A0AAV9B5C0"/>
<comment type="caution">
    <text evidence="2">The sequence shown here is derived from an EMBL/GenBank/DDBJ whole genome shotgun (WGS) entry which is preliminary data.</text>
</comment>
<keyword evidence="3" id="KW-1185">Reference proteome</keyword>
<reference evidence="2" key="2">
    <citation type="submission" date="2023-06" db="EMBL/GenBank/DDBJ databases">
        <authorList>
            <person name="Ma L."/>
            <person name="Liu K.-W."/>
            <person name="Li Z."/>
            <person name="Hsiao Y.-Y."/>
            <person name="Qi Y."/>
            <person name="Fu T."/>
            <person name="Tang G."/>
            <person name="Zhang D."/>
            <person name="Sun W.-H."/>
            <person name="Liu D.-K."/>
            <person name="Li Y."/>
            <person name="Chen G.-Z."/>
            <person name="Liu X.-D."/>
            <person name="Liao X.-Y."/>
            <person name="Jiang Y.-T."/>
            <person name="Yu X."/>
            <person name="Hao Y."/>
            <person name="Huang J."/>
            <person name="Zhao X.-W."/>
            <person name="Ke S."/>
            <person name="Chen Y.-Y."/>
            <person name="Wu W.-L."/>
            <person name="Hsu J.-L."/>
            <person name="Lin Y.-F."/>
            <person name="Huang M.-D."/>
            <person name="Li C.-Y."/>
            <person name="Huang L."/>
            <person name="Wang Z.-W."/>
            <person name="Zhao X."/>
            <person name="Zhong W.-Y."/>
            <person name="Peng D.-H."/>
            <person name="Ahmad S."/>
            <person name="Lan S."/>
            <person name="Zhang J.-S."/>
            <person name="Tsai W.-C."/>
            <person name="Van De Peer Y."/>
            <person name="Liu Z.-J."/>
        </authorList>
    </citation>
    <scope>NUCLEOTIDE SEQUENCE</scope>
    <source>
        <strain evidence="2">SCP</strain>
        <tissue evidence="2">Leaves</tissue>
    </source>
</reference>
<sequence>MAKQSKSKRAANIGTGKVTQVQVAFIVEQYLIDNNFTKTLSVFRAEASLLIPRTKNKEAPKGLLGLGDILDEYICLKEQKVMLDQEKQRVEMVFKGMNDVMRTYHSSVEPETLSHPMSRHSRQGSSVVKSLFKEPMPPNNLSSPKTPPSLKFTRQADKSVTPSDTLPSFPEPTNCRNTQVINTSNCSIKSSETIVVSPFKRMGYYSVEKSYCISSPSKSNLSRPCKRDHVKGRLDFENSDVSSSSGESIVLETSSPPTDAEMQEMFDIDIPNLDVLSELLAEFDVPSYSNYGEMVCPLEPVSNSFGDINQGYDS</sequence>
<dbReference type="PROSITE" id="PS50896">
    <property type="entry name" value="LISH"/>
    <property type="match status" value="1"/>
</dbReference>
<evidence type="ECO:0000313" key="2">
    <source>
        <dbReference type="EMBL" id="KAK1271264.1"/>
    </source>
</evidence>
<name>A0AAV9B5C0_ACOGR</name>
<gene>
    <name evidence="2" type="ORF">QJS04_geneDACA007627</name>
</gene>
<proteinExistence type="predicted"/>
<accession>A0AAV9B5C0</accession>
<protein>
    <recommendedName>
        <fullName evidence="4">LisH domain-containing protein</fullName>
    </recommendedName>
</protein>
<dbReference type="PANTHER" id="PTHR35117">
    <property type="entry name" value="MYOSIN-M HEAVY PROTEIN"/>
    <property type="match status" value="1"/>
</dbReference>
<feature type="region of interest" description="Disordered" evidence="1">
    <location>
        <begin position="133"/>
        <end position="175"/>
    </location>
</feature>
<evidence type="ECO:0000313" key="3">
    <source>
        <dbReference type="Proteomes" id="UP001179952"/>
    </source>
</evidence>
<evidence type="ECO:0000256" key="1">
    <source>
        <dbReference type="SAM" id="MobiDB-lite"/>
    </source>
</evidence>
<dbReference type="EMBL" id="JAUJYN010000005">
    <property type="protein sequence ID" value="KAK1271264.1"/>
    <property type="molecule type" value="Genomic_DNA"/>
</dbReference>
<dbReference type="PANTHER" id="PTHR35117:SF1">
    <property type="entry name" value="MYOSIN-M HEAVY PROTEIN"/>
    <property type="match status" value="1"/>
</dbReference>
<evidence type="ECO:0008006" key="4">
    <source>
        <dbReference type="Google" id="ProtNLM"/>
    </source>
</evidence>
<organism evidence="2 3">
    <name type="scientific">Acorus gramineus</name>
    <name type="common">Dwarf sweet flag</name>
    <dbReference type="NCBI Taxonomy" id="55184"/>
    <lineage>
        <taxon>Eukaryota</taxon>
        <taxon>Viridiplantae</taxon>
        <taxon>Streptophyta</taxon>
        <taxon>Embryophyta</taxon>
        <taxon>Tracheophyta</taxon>
        <taxon>Spermatophyta</taxon>
        <taxon>Magnoliopsida</taxon>
        <taxon>Liliopsida</taxon>
        <taxon>Acoraceae</taxon>
        <taxon>Acorus</taxon>
    </lineage>
</organism>
<dbReference type="InterPro" id="IPR006594">
    <property type="entry name" value="LisH"/>
</dbReference>